<dbReference type="PIRSF" id="PIRSF038133">
    <property type="entry name" value="HAT_Nua4_EAF3/MRG15"/>
    <property type="match status" value="1"/>
</dbReference>
<dbReference type="GO" id="GO:0032221">
    <property type="term" value="C:Rpd3S complex"/>
    <property type="evidence" value="ECO:0007669"/>
    <property type="project" value="TreeGrafter"/>
</dbReference>
<evidence type="ECO:0000256" key="7">
    <source>
        <dbReference type="ARBA" id="ARBA00023242"/>
    </source>
</evidence>
<evidence type="ECO:0000256" key="8">
    <source>
        <dbReference type="SAM" id="MobiDB-lite"/>
    </source>
</evidence>
<feature type="domain" description="MRG" evidence="9">
    <location>
        <begin position="177"/>
        <end position="343"/>
    </location>
</feature>
<evidence type="ECO:0000256" key="6">
    <source>
        <dbReference type="ARBA" id="ARBA00023163"/>
    </source>
</evidence>
<dbReference type="EMBL" id="CAKXYY010000004">
    <property type="protein sequence ID" value="CAH2351714.1"/>
    <property type="molecule type" value="Genomic_DNA"/>
</dbReference>
<dbReference type="OrthoDB" id="124855at2759"/>
<feature type="compositionally biased region" description="Low complexity" evidence="8">
    <location>
        <begin position="159"/>
        <end position="186"/>
    </location>
</feature>
<dbReference type="InterPro" id="IPR053820">
    <property type="entry name" value="MSL3_chromo-like"/>
</dbReference>
<proteinExistence type="inferred from homology"/>
<evidence type="ECO:0000259" key="9">
    <source>
        <dbReference type="Pfam" id="PF05712"/>
    </source>
</evidence>
<gene>
    <name evidence="11" type="ORF">CLIB1423_04S04302</name>
</gene>
<evidence type="ECO:0000256" key="5">
    <source>
        <dbReference type="ARBA" id="ARBA00023015"/>
    </source>
</evidence>
<keyword evidence="4" id="KW-0156">Chromatin regulator</keyword>
<dbReference type="GO" id="GO:0035267">
    <property type="term" value="C:NuA4 histone acetyltransferase complex"/>
    <property type="evidence" value="ECO:0007669"/>
    <property type="project" value="TreeGrafter"/>
</dbReference>
<dbReference type="PROSITE" id="PS51640">
    <property type="entry name" value="MRG"/>
    <property type="match status" value="1"/>
</dbReference>
<evidence type="ECO:0000256" key="4">
    <source>
        <dbReference type="ARBA" id="ARBA00022853"/>
    </source>
</evidence>
<dbReference type="Gene3D" id="2.30.30.140">
    <property type="match status" value="1"/>
</dbReference>
<dbReference type="GO" id="GO:0006355">
    <property type="term" value="P:regulation of DNA-templated transcription"/>
    <property type="evidence" value="ECO:0007669"/>
    <property type="project" value="InterPro"/>
</dbReference>
<evidence type="ECO:0000313" key="12">
    <source>
        <dbReference type="Proteomes" id="UP000837801"/>
    </source>
</evidence>
<protein>
    <recommendedName>
        <fullName evidence="3">Chromatin modification-related protein EAF3</fullName>
    </recommendedName>
</protein>
<comment type="caution">
    <text evidence="11">The sequence shown here is derived from an EMBL/GenBank/DDBJ whole genome shotgun (WGS) entry which is preliminary data.</text>
</comment>
<evidence type="ECO:0000256" key="3">
    <source>
        <dbReference type="ARBA" id="ARBA00018505"/>
    </source>
</evidence>
<dbReference type="Pfam" id="PF22732">
    <property type="entry name" value="MSL3_chromo-like"/>
    <property type="match status" value="1"/>
</dbReference>
<evidence type="ECO:0000256" key="2">
    <source>
        <dbReference type="ARBA" id="ARBA00009093"/>
    </source>
</evidence>
<dbReference type="SUPFAM" id="SSF54160">
    <property type="entry name" value="Chromo domain-like"/>
    <property type="match status" value="1"/>
</dbReference>
<evidence type="ECO:0000256" key="1">
    <source>
        <dbReference type="ARBA" id="ARBA00004123"/>
    </source>
</evidence>
<feature type="region of interest" description="Disordered" evidence="8">
    <location>
        <begin position="91"/>
        <end position="186"/>
    </location>
</feature>
<dbReference type="Proteomes" id="UP000837801">
    <property type="component" value="Unassembled WGS sequence"/>
</dbReference>
<name>A0A9P0QNI1_9ASCO</name>
<feature type="compositionally biased region" description="Pro residues" evidence="8">
    <location>
        <begin position="97"/>
        <end position="107"/>
    </location>
</feature>
<accession>A0A9P0QNI1</accession>
<dbReference type="InterPro" id="IPR008676">
    <property type="entry name" value="MRG"/>
</dbReference>
<comment type="similarity">
    <text evidence="2">Belongs to the MRG family.</text>
</comment>
<keyword evidence="12" id="KW-1185">Reference proteome</keyword>
<feature type="compositionally biased region" description="Low complexity" evidence="8">
    <location>
        <begin position="108"/>
        <end position="123"/>
    </location>
</feature>
<organism evidence="11 12">
    <name type="scientific">[Candida] railenensis</name>
    <dbReference type="NCBI Taxonomy" id="45579"/>
    <lineage>
        <taxon>Eukaryota</taxon>
        <taxon>Fungi</taxon>
        <taxon>Dikarya</taxon>
        <taxon>Ascomycota</taxon>
        <taxon>Saccharomycotina</taxon>
        <taxon>Pichiomycetes</taxon>
        <taxon>Debaryomycetaceae</taxon>
        <taxon>Kurtzmaniella</taxon>
    </lineage>
</organism>
<feature type="domain" description="MSL3 chromodomain-like" evidence="10">
    <location>
        <begin position="52"/>
        <end position="92"/>
    </location>
</feature>
<keyword evidence="5" id="KW-0805">Transcription regulation</keyword>
<comment type="subcellular location">
    <subcellularLocation>
        <location evidence="1">Nucleus</location>
    </subcellularLocation>
</comment>
<dbReference type="PANTHER" id="PTHR10880">
    <property type="entry name" value="MORTALITY FACTOR 4-LIKE PROTEIN"/>
    <property type="match status" value="1"/>
</dbReference>
<dbReference type="PANTHER" id="PTHR10880:SF15">
    <property type="entry name" value="MSL COMPLEX SUBUNIT 3"/>
    <property type="match status" value="1"/>
</dbReference>
<dbReference type="InterPro" id="IPR026541">
    <property type="entry name" value="MRG_dom"/>
</dbReference>
<evidence type="ECO:0000313" key="11">
    <source>
        <dbReference type="EMBL" id="CAH2351714.1"/>
    </source>
</evidence>
<feature type="compositionally biased region" description="Low complexity" evidence="8">
    <location>
        <begin position="131"/>
        <end position="145"/>
    </location>
</feature>
<dbReference type="Pfam" id="PF05712">
    <property type="entry name" value="MRG"/>
    <property type="match status" value="1"/>
</dbReference>
<dbReference type="AlphaFoldDB" id="A0A9P0QNI1"/>
<dbReference type="InterPro" id="IPR016197">
    <property type="entry name" value="Chromo-like_dom_sf"/>
</dbReference>
<evidence type="ECO:0000259" key="10">
    <source>
        <dbReference type="Pfam" id="PF22732"/>
    </source>
</evidence>
<dbReference type="Gene3D" id="1.10.274.30">
    <property type="entry name" value="MRG domain"/>
    <property type="match status" value="1"/>
</dbReference>
<sequence>MIFAPGSKLLAYHGPLIYEAKVLLSFQAGNTFVEDSEGKHLPVPDKLGPELRSTNAYFLHYKGWKPKWDEWVEQSRVMEWNEENVKIQKELKQKLTRPPPPPSPVQPPASQTSANSQSQSTLSITLNGKRTSASTSGTGNSNNKTRPTSAPPSKRKRTSNSSAPASASSSTSNNSHHSSSSNSSSVASISLPISSRIKYILVDDWENISKEKTLVSIPSAVPVSTIIADYRSHKINRNPENSKRSNIATLDEILSGLEQYFNKSLGLILLYKFERLQYLKVLNSDDLQGKPMSSIYGVEHLLRLFTALPGLIAQTTMDPVSINTLIDECKELLEYIDENLGNYTNGYVNVSPNYENLAH</sequence>
<reference evidence="11" key="1">
    <citation type="submission" date="2022-03" db="EMBL/GenBank/DDBJ databases">
        <authorList>
            <person name="Legras J.-L."/>
            <person name="Devillers H."/>
            <person name="Grondin C."/>
        </authorList>
    </citation>
    <scope>NUCLEOTIDE SEQUENCE</scope>
    <source>
        <strain evidence="11">CLIB 1423</strain>
    </source>
</reference>
<dbReference type="GO" id="GO:0006325">
    <property type="term" value="P:chromatin organization"/>
    <property type="evidence" value="ECO:0007669"/>
    <property type="project" value="UniProtKB-KW"/>
</dbReference>
<dbReference type="InterPro" id="IPR038217">
    <property type="entry name" value="MRG_C_sf"/>
</dbReference>
<keyword evidence="6" id="KW-0804">Transcription</keyword>
<keyword evidence="7" id="KW-0539">Nucleus</keyword>